<dbReference type="OrthoDB" id="1750859at2759"/>
<reference evidence="3" key="1">
    <citation type="submission" date="2016-06" db="EMBL/GenBank/DDBJ databases">
        <title>Parallel loss of symbiosis genes in relatives of nitrogen-fixing non-legume Parasponia.</title>
        <authorList>
            <person name="Van Velzen R."/>
            <person name="Holmer R."/>
            <person name="Bu F."/>
            <person name="Rutten L."/>
            <person name="Van Zeijl A."/>
            <person name="Liu W."/>
            <person name="Santuari L."/>
            <person name="Cao Q."/>
            <person name="Sharma T."/>
            <person name="Shen D."/>
            <person name="Roswanjaya Y."/>
            <person name="Wardhani T."/>
            <person name="Kalhor M.S."/>
            <person name="Jansen J."/>
            <person name="Van den Hoogen J."/>
            <person name="Gungor B."/>
            <person name="Hartog M."/>
            <person name="Hontelez J."/>
            <person name="Verver J."/>
            <person name="Yang W.-C."/>
            <person name="Schijlen E."/>
            <person name="Repin R."/>
            <person name="Schilthuizen M."/>
            <person name="Schranz E."/>
            <person name="Heidstra R."/>
            <person name="Miyata K."/>
            <person name="Fedorova E."/>
            <person name="Kohlen W."/>
            <person name="Bisseling T."/>
            <person name="Smit S."/>
            <person name="Geurts R."/>
        </authorList>
    </citation>
    <scope>NUCLEOTIDE SEQUENCE [LARGE SCALE GENOMIC DNA]</scope>
    <source>
        <strain evidence="3">cv. WU1-14</strain>
    </source>
</reference>
<evidence type="ECO:0000313" key="3">
    <source>
        <dbReference type="Proteomes" id="UP000237105"/>
    </source>
</evidence>
<evidence type="ECO:0000313" key="2">
    <source>
        <dbReference type="EMBL" id="PON34318.1"/>
    </source>
</evidence>
<proteinExistence type="predicted"/>
<feature type="region of interest" description="Disordered" evidence="1">
    <location>
        <begin position="1"/>
        <end position="23"/>
    </location>
</feature>
<dbReference type="Proteomes" id="UP000237105">
    <property type="component" value="Unassembled WGS sequence"/>
</dbReference>
<protein>
    <submittedName>
        <fullName evidence="2">Uncharacterized protein</fullName>
    </submittedName>
</protein>
<keyword evidence="3" id="KW-1185">Reference proteome</keyword>
<feature type="compositionally biased region" description="Polar residues" evidence="1">
    <location>
        <begin position="114"/>
        <end position="124"/>
    </location>
</feature>
<feature type="non-terminal residue" evidence="2">
    <location>
        <position position="1"/>
    </location>
</feature>
<evidence type="ECO:0000256" key="1">
    <source>
        <dbReference type="SAM" id="MobiDB-lite"/>
    </source>
</evidence>
<gene>
    <name evidence="2" type="ORF">PanWU01x14_345350</name>
</gene>
<feature type="region of interest" description="Disordered" evidence="1">
    <location>
        <begin position="103"/>
        <end position="124"/>
    </location>
</feature>
<sequence>NVLNPSPGFNNQENIGSQVNEKKPSLEDLLSTFIMETRSQFNKDEARMDNIETHMGNMGATMKSFEVQIGQLASSINAQKTGKFLSDTEVNPKEHYKAITLISGREVGGPKPQALTSSQIEEHS</sequence>
<dbReference type="AlphaFoldDB" id="A0A2P5ACQ2"/>
<accession>A0A2P5ACQ2</accession>
<comment type="caution">
    <text evidence="2">The sequence shown here is derived from an EMBL/GenBank/DDBJ whole genome shotgun (WGS) entry which is preliminary data.</text>
</comment>
<dbReference type="EMBL" id="JXTB01000668">
    <property type="protein sequence ID" value="PON34318.1"/>
    <property type="molecule type" value="Genomic_DNA"/>
</dbReference>
<organism evidence="2 3">
    <name type="scientific">Parasponia andersonii</name>
    <name type="common">Sponia andersonii</name>
    <dbReference type="NCBI Taxonomy" id="3476"/>
    <lineage>
        <taxon>Eukaryota</taxon>
        <taxon>Viridiplantae</taxon>
        <taxon>Streptophyta</taxon>
        <taxon>Embryophyta</taxon>
        <taxon>Tracheophyta</taxon>
        <taxon>Spermatophyta</taxon>
        <taxon>Magnoliopsida</taxon>
        <taxon>eudicotyledons</taxon>
        <taxon>Gunneridae</taxon>
        <taxon>Pentapetalae</taxon>
        <taxon>rosids</taxon>
        <taxon>fabids</taxon>
        <taxon>Rosales</taxon>
        <taxon>Cannabaceae</taxon>
        <taxon>Parasponia</taxon>
    </lineage>
</organism>
<feature type="compositionally biased region" description="Polar residues" evidence="1">
    <location>
        <begin position="1"/>
        <end position="19"/>
    </location>
</feature>
<name>A0A2P5ACQ2_PARAD</name>